<evidence type="ECO:0000313" key="4">
    <source>
        <dbReference type="Proteomes" id="UP001432027"/>
    </source>
</evidence>
<feature type="coiled-coil region" evidence="1">
    <location>
        <begin position="49"/>
        <end position="76"/>
    </location>
</feature>
<evidence type="ECO:0000256" key="2">
    <source>
        <dbReference type="SAM" id="MobiDB-lite"/>
    </source>
</evidence>
<evidence type="ECO:0000313" key="3">
    <source>
        <dbReference type="EMBL" id="GMT06945.1"/>
    </source>
</evidence>
<keyword evidence="1" id="KW-0175">Coiled coil</keyword>
<sequence>PNRLHAEPSLASPSSPPHVQSPVHRFILDVMAANMAASGLLPDGQPISISQLFLKIHQLEAQCAGYQQELKESYAQRTLTLYSLKETAMMATYCHPSNRGIAEETIQQANEGLQQVRESIRRHFPSDPLSFNLVASDTDSSGRSTPIDMDDDKENDSCHS</sequence>
<dbReference type="EMBL" id="BTSX01000006">
    <property type="protein sequence ID" value="GMT06945.1"/>
    <property type="molecule type" value="Genomic_DNA"/>
</dbReference>
<keyword evidence="4" id="KW-1185">Reference proteome</keyword>
<name>A0AAV5UM59_9BILA</name>
<feature type="non-terminal residue" evidence="3">
    <location>
        <position position="1"/>
    </location>
</feature>
<dbReference type="Proteomes" id="UP001432027">
    <property type="component" value="Unassembled WGS sequence"/>
</dbReference>
<evidence type="ECO:0000256" key="1">
    <source>
        <dbReference type="SAM" id="Coils"/>
    </source>
</evidence>
<proteinExistence type="predicted"/>
<gene>
    <name evidence="3" type="ORF">PENTCL1PPCAC_29119</name>
</gene>
<reference evidence="3" key="1">
    <citation type="submission" date="2023-10" db="EMBL/GenBank/DDBJ databases">
        <title>Genome assembly of Pristionchus species.</title>
        <authorList>
            <person name="Yoshida K."/>
            <person name="Sommer R.J."/>
        </authorList>
    </citation>
    <scope>NUCLEOTIDE SEQUENCE</scope>
    <source>
        <strain evidence="3">RS0144</strain>
    </source>
</reference>
<organism evidence="3 4">
    <name type="scientific">Pristionchus entomophagus</name>
    <dbReference type="NCBI Taxonomy" id="358040"/>
    <lineage>
        <taxon>Eukaryota</taxon>
        <taxon>Metazoa</taxon>
        <taxon>Ecdysozoa</taxon>
        <taxon>Nematoda</taxon>
        <taxon>Chromadorea</taxon>
        <taxon>Rhabditida</taxon>
        <taxon>Rhabditina</taxon>
        <taxon>Diplogasteromorpha</taxon>
        <taxon>Diplogasteroidea</taxon>
        <taxon>Neodiplogasteridae</taxon>
        <taxon>Pristionchus</taxon>
    </lineage>
</organism>
<accession>A0AAV5UM59</accession>
<dbReference type="AlphaFoldDB" id="A0AAV5UM59"/>
<protein>
    <submittedName>
        <fullName evidence="3">Uncharacterized protein</fullName>
    </submittedName>
</protein>
<comment type="caution">
    <text evidence="3">The sequence shown here is derived from an EMBL/GenBank/DDBJ whole genome shotgun (WGS) entry which is preliminary data.</text>
</comment>
<feature type="region of interest" description="Disordered" evidence="2">
    <location>
        <begin position="127"/>
        <end position="160"/>
    </location>
</feature>
<feature type="compositionally biased region" description="Polar residues" evidence="2">
    <location>
        <begin position="133"/>
        <end position="144"/>
    </location>
</feature>